<dbReference type="RefSeq" id="WP_011416735.1">
    <property type="nucleotide sequence ID" value="NC_007759.1"/>
</dbReference>
<keyword evidence="1" id="KW-0694">RNA-binding</keyword>
<evidence type="ECO:0000313" key="3">
    <source>
        <dbReference type="EMBL" id="ABC76702.1"/>
    </source>
</evidence>
<sequence>MPEWNAVINIHDRGLKDAFDKLGSFGVLAKTSFLNVLLLKTDDIDNLLQKLREGMEEDPASWSFLSRLIPVTSTFTFQSPEEFEKRAKEVVLKWAPELADRSFYVRMRRRGFKGKLSSQDEERFLDTCLLDALEKAGRPGHITFHDPDALIVLETVGSWAGLSFWTREDLRRYPFIRTD</sequence>
<reference evidence="3 4" key="1">
    <citation type="journal article" date="2007" name="Proc. Natl. Acad. Sci. U.S.A.">
        <title>The genome of Syntrophus aciditrophicus: life at the thermodynamic limit of microbial growth.</title>
        <authorList>
            <person name="McInerney M.J."/>
            <person name="Rohlin L."/>
            <person name="Mouttaki H."/>
            <person name="Kim U."/>
            <person name="Krupp R.S."/>
            <person name="Rios-Hernandez L."/>
            <person name="Sieber J."/>
            <person name="Struchtemeyer C.G."/>
            <person name="Bhattacharyya A."/>
            <person name="Campbell J.W."/>
            <person name="Gunsalus R.P."/>
        </authorList>
    </citation>
    <scope>NUCLEOTIDE SEQUENCE [LARGE SCALE GENOMIC DNA]</scope>
    <source>
        <strain evidence="3 4">SB</strain>
    </source>
</reference>
<dbReference type="GO" id="GO:0003723">
    <property type="term" value="F:RNA binding"/>
    <property type="evidence" value="ECO:0007669"/>
    <property type="project" value="UniProtKB-UniRule"/>
</dbReference>
<dbReference type="KEGG" id="sat:SYN_02916"/>
<feature type="domain" description="THUMP" evidence="2">
    <location>
        <begin position="49"/>
        <end position="166"/>
    </location>
</feature>
<dbReference type="HOGENOM" id="CLU_1495458_0_0_7"/>
<evidence type="ECO:0000259" key="2">
    <source>
        <dbReference type="PROSITE" id="PS51165"/>
    </source>
</evidence>
<protein>
    <submittedName>
        <fullName evidence="3">Hypothetical cytosolic protein</fullName>
    </submittedName>
</protein>
<organism evidence="3 4">
    <name type="scientific">Syntrophus aciditrophicus (strain SB)</name>
    <dbReference type="NCBI Taxonomy" id="56780"/>
    <lineage>
        <taxon>Bacteria</taxon>
        <taxon>Pseudomonadati</taxon>
        <taxon>Thermodesulfobacteriota</taxon>
        <taxon>Syntrophia</taxon>
        <taxon>Syntrophales</taxon>
        <taxon>Syntrophaceae</taxon>
        <taxon>Syntrophus</taxon>
    </lineage>
</organism>
<name>Q2LRI8_SYNAS</name>
<dbReference type="InParanoid" id="Q2LRI8"/>
<dbReference type="Proteomes" id="UP000001933">
    <property type="component" value="Chromosome"/>
</dbReference>
<dbReference type="STRING" id="56780.SYN_02916"/>
<dbReference type="OrthoDB" id="8545772at2"/>
<keyword evidence="4" id="KW-1185">Reference proteome</keyword>
<evidence type="ECO:0000256" key="1">
    <source>
        <dbReference type="PROSITE-ProRule" id="PRU00529"/>
    </source>
</evidence>
<dbReference type="PROSITE" id="PS51165">
    <property type="entry name" value="THUMP"/>
    <property type="match status" value="1"/>
</dbReference>
<dbReference type="SMART" id="SM00981">
    <property type="entry name" value="THUMP"/>
    <property type="match status" value="1"/>
</dbReference>
<evidence type="ECO:0000313" key="4">
    <source>
        <dbReference type="Proteomes" id="UP000001933"/>
    </source>
</evidence>
<dbReference type="SUPFAM" id="SSF143437">
    <property type="entry name" value="THUMP domain-like"/>
    <property type="match status" value="1"/>
</dbReference>
<dbReference type="eggNOG" id="COG1818">
    <property type="taxonomic scope" value="Bacteria"/>
</dbReference>
<dbReference type="AlphaFoldDB" id="Q2LRI8"/>
<gene>
    <name evidence="3" type="ORF">SYN_02916</name>
</gene>
<dbReference type="InterPro" id="IPR004114">
    <property type="entry name" value="THUMP_dom"/>
</dbReference>
<proteinExistence type="predicted"/>
<accession>Q2LRI8</accession>
<dbReference type="EMBL" id="CP000252">
    <property type="protein sequence ID" value="ABC76702.1"/>
    <property type="molecule type" value="Genomic_DNA"/>
</dbReference>